<name>A0A1I7V2R4_9PELO</name>
<proteinExistence type="predicted"/>
<evidence type="ECO:0000256" key="1">
    <source>
        <dbReference type="SAM" id="MobiDB-lite"/>
    </source>
</evidence>
<dbReference type="AlphaFoldDB" id="A0A1I7V2R4"/>
<evidence type="ECO:0000313" key="2">
    <source>
        <dbReference type="Proteomes" id="UP000095282"/>
    </source>
</evidence>
<feature type="compositionally biased region" description="Acidic residues" evidence="1">
    <location>
        <begin position="26"/>
        <end position="75"/>
    </location>
</feature>
<accession>A0A1I7V2R4</accession>
<keyword evidence="2" id="KW-1185">Reference proteome</keyword>
<dbReference type="Proteomes" id="UP000095282">
    <property type="component" value="Unplaced"/>
</dbReference>
<reference evidence="3" key="1">
    <citation type="submission" date="2016-11" db="UniProtKB">
        <authorList>
            <consortium name="WormBaseParasite"/>
        </authorList>
    </citation>
    <scope>IDENTIFICATION</scope>
</reference>
<feature type="region of interest" description="Disordered" evidence="1">
    <location>
        <begin position="1"/>
        <end position="82"/>
    </location>
</feature>
<organism evidence="2 3">
    <name type="scientific">Caenorhabditis tropicalis</name>
    <dbReference type="NCBI Taxonomy" id="1561998"/>
    <lineage>
        <taxon>Eukaryota</taxon>
        <taxon>Metazoa</taxon>
        <taxon>Ecdysozoa</taxon>
        <taxon>Nematoda</taxon>
        <taxon>Chromadorea</taxon>
        <taxon>Rhabditida</taxon>
        <taxon>Rhabditina</taxon>
        <taxon>Rhabditomorpha</taxon>
        <taxon>Rhabditoidea</taxon>
        <taxon>Rhabditidae</taxon>
        <taxon>Peloderinae</taxon>
        <taxon>Caenorhabditis</taxon>
    </lineage>
</organism>
<dbReference type="WBParaSite" id="Csp11.Scaffold630.g21804.t1">
    <property type="protein sequence ID" value="Csp11.Scaffold630.g21804.t1"/>
    <property type="gene ID" value="Csp11.Scaffold630.g21804"/>
</dbReference>
<protein>
    <submittedName>
        <fullName evidence="3">P4Hc domain-containing protein</fullName>
    </submittedName>
</protein>
<evidence type="ECO:0000313" key="3">
    <source>
        <dbReference type="WBParaSite" id="Csp11.Scaffold630.g21804.t1"/>
    </source>
</evidence>
<dbReference type="eggNOG" id="ENOG502R9BW">
    <property type="taxonomic scope" value="Eukaryota"/>
</dbReference>
<sequence length="289" mass="33687">MSQSSFEHVSDDDSSDIDMTLKENLSDEDSTESDLVSDEEDSLSDEEDSVSDEDSDLELEDEEEDDYDSEADEEILQPPVFLPKPRQESEKLWMDVLMMYCVVIVALIVSGEISKVINYVDVYNGLYLDSSKQNWTMEKLEMETQGDMEIRAQEYAMALSKGIEAFNKKSFADQLLTNHWEPLNSRFVGVEEYLNKIWRLNSSLHEFMYMAKPRFYIQGNEILMKYEFQGEEMEKNFADGKFCFNCLKSEWIVENGVLTVKENYTSWFKAKEFTRVYYVPSAYLISLIV</sequence>